<comment type="similarity">
    <text evidence="9">Belongs to the peroxiredoxin family. BCP/PrxQ subfamily.</text>
</comment>
<comment type="catalytic activity">
    <reaction evidence="11">
        <text>a hydroperoxide + [thioredoxin]-dithiol = an alcohol + [thioredoxin]-disulfide + H2O</text>
        <dbReference type="Rhea" id="RHEA:62620"/>
        <dbReference type="Rhea" id="RHEA-COMP:10698"/>
        <dbReference type="Rhea" id="RHEA-COMP:10700"/>
        <dbReference type="ChEBI" id="CHEBI:15377"/>
        <dbReference type="ChEBI" id="CHEBI:29950"/>
        <dbReference type="ChEBI" id="CHEBI:30879"/>
        <dbReference type="ChEBI" id="CHEBI:35924"/>
        <dbReference type="ChEBI" id="CHEBI:50058"/>
        <dbReference type="EC" id="1.11.1.24"/>
    </reaction>
</comment>
<evidence type="ECO:0000256" key="2">
    <source>
        <dbReference type="ARBA" id="ARBA00013017"/>
    </source>
</evidence>
<evidence type="ECO:0000256" key="7">
    <source>
        <dbReference type="ARBA" id="ARBA00023284"/>
    </source>
</evidence>
<dbReference type="EC" id="1.11.1.24" evidence="2"/>
<evidence type="ECO:0000256" key="6">
    <source>
        <dbReference type="ARBA" id="ARBA00023157"/>
    </source>
</evidence>
<dbReference type="Proteomes" id="UP001596472">
    <property type="component" value="Unassembled WGS sequence"/>
</dbReference>
<dbReference type="PANTHER" id="PTHR42801">
    <property type="entry name" value="THIOREDOXIN-DEPENDENT PEROXIDE REDUCTASE"/>
    <property type="match status" value="1"/>
</dbReference>
<dbReference type="Pfam" id="PF00578">
    <property type="entry name" value="AhpC-TSA"/>
    <property type="match status" value="1"/>
</dbReference>
<accession>A0ABW2L7C3</accession>
<gene>
    <name evidence="14" type="ORF">ACFQY0_09785</name>
</gene>
<evidence type="ECO:0000313" key="14">
    <source>
        <dbReference type="EMBL" id="MFC7337465.1"/>
    </source>
</evidence>
<reference evidence="15" key="1">
    <citation type="journal article" date="2019" name="Int. J. Syst. Evol. Microbiol.">
        <title>The Global Catalogue of Microorganisms (GCM) 10K type strain sequencing project: providing services to taxonomists for standard genome sequencing and annotation.</title>
        <authorList>
            <consortium name="The Broad Institute Genomics Platform"/>
            <consortium name="The Broad Institute Genome Sequencing Center for Infectious Disease"/>
            <person name="Wu L."/>
            <person name="Ma J."/>
        </authorList>
    </citation>
    <scope>NUCLEOTIDE SEQUENCE [LARGE SCALE GENOMIC DNA]</scope>
    <source>
        <strain evidence="15">CGMCC 4.1467</strain>
    </source>
</reference>
<keyword evidence="5" id="KW-0560">Oxidoreductase</keyword>
<evidence type="ECO:0000256" key="8">
    <source>
        <dbReference type="ARBA" id="ARBA00032824"/>
    </source>
</evidence>
<evidence type="ECO:0000256" key="4">
    <source>
        <dbReference type="ARBA" id="ARBA00022862"/>
    </source>
</evidence>
<dbReference type="PANTHER" id="PTHR42801:SF7">
    <property type="entry name" value="SLL1159 PROTEIN"/>
    <property type="match status" value="1"/>
</dbReference>
<feature type="compositionally biased region" description="Basic and acidic residues" evidence="12">
    <location>
        <begin position="1"/>
        <end position="18"/>
    </location>
</feature>
<comment type="function">
    <text evidence="1">Thiol-specific peroxidase that catalyzes the reduction of hydrogen peroxide and organic hydroperoxides to water and alcohols, respectively. Plays a role in cell protection against oxidative stress by detoxifying peroxides and as sensor of hydrogen peroxide-mediated signaling events.</text>
</comment>
<feature type="domain" description="Thioredoxin" evidence="13">
    <location>
        <begin position="45"/>
        <end position="219"/>
    </location>
</feature>
<evidence type="ECO:0000256" key="1">
    <source>
        <dbReference type="ARBA" id="ARBA00003330"/>
    </source>
</evidence>
<keyword evidence="6" id="KW-1015">Disulfide bond</keyword>
<evidence type="ECO:0000256" key="9">
    <source>
        <dbReference type="ARBA" id="ARBA00038489"/>
    </source>
</evidence>
<dbReference type="InterPro" id="IPR000866">
    <property type="entry name" value="AhpC/TSA"/>
</dbReference>
<evidence type="ECO:0000256" key="5">
    <source>
        <dbReference type="ARBA" id="ARBA00023002"/>
    </source>
</evidence>
<dbReference type="PROSITE" id="PS51352">
    <property type="entry name" value="THIOREDOXIN_2"/>
    <property type="match status" value="1"/>
</dbReference>
<sequence length="224" mass="25041">MNKPSLREQTDAQIEKTRQANPEFMESVDDIIASARKFKTGAGAVSVGRMAPQFTLPDARGKLISLKELRAKGPLVVTFYRGGWCPYCNLQLRALQAELPEIRNLGAELVAISPQKPDESLSQTEKTSLDFHVLSDQDARVASEYGVAWNVPERLLAHMRDDRKLDLESINDGNGNILPIPATFVLDRQGSVVWSFVEVDYRQRAEPGDIIKVLEKLSLAERHD</sequence>
<dbReference type="CDD" id="cd02970">
    <property type="entry name" value="PRX_like2"/>
    <property type="match status" value="1"/>
</dbReference>
<comment type="caution">
    <text evidence="14">The sequence shown here is derived from an EMBL/GenBank/DDBJ whole genome shotgun (WGS) entry which is preliminary data.</text>
</comment>
<protein>
    <recommendedName>
        <fullName evidence="2">thioredoxin-dependent peroxiredoxin</fullName>
        <ecNumber evidence="2">1.11.1.24</ecNumber>
    </recommendedName>
    <alternativeName>
        <fullName evidence="8">Thioredoxin peroxidase</fullName>
    </alternativeName>
    <alternativeName>
        <fullName evidence="10">Thioredoxin-dependent peroxiredoxin Bcp</fullName>
    </alternativeName>
</protein>
<keyword evidence="15" id="KW-1185">Reference proteome</keyword>
<keyword evidence="4" id="KW-0049">Antioxidant</keyword>
<proteinExistence type="inferred from homology"/>
<organism evidence="14 15">
    <name type="scientific">Haloferula chungangensis</name>
    <dbReference type="NCBI Taxonomy" id="1048331"/>
    <lineage>
        <taxon>Bacteria</taxon>
        <taxon>Pseudomonadati</taxon>
        <taxon>Verrucomicrobiota</taxon>
        <taxon>Verrucomicrobiia</taxon>
        <taxon>Verrucomicrobiales</taxon>
        <taxon>Verrucomicrobiaceae</taxon>
        <taxon>Haloferula</taxon>
    </lineage>
</organism>
<dbReference type="RefSeq" id="WP_379711770.1">
    <property type="nucleotide sequence ID" value="NZ_JBHTBS010000004.1"/>
</dbReference>
<dbReference type="InterPro" id="IPR013766">
    <property type="entry name" value="Thioredoxin_domain"/>
</dbReference>
<dbReference type="Gene3D" id="3.40.30.10">
    <property type="entry name" value="Glutaredoxin"/>
    <property type="match status" value="1"/>
</dbReference>
<evidence type="ECO:0000256" key="11">
    <source>
        <dbReference type="ARBA" id="ARBA00049091"/>
    </source>
</evidence>
<dbReference type="SUPFAM" id="SSF52833">
    <property type="entry name" value="Thioredoxin-like"/>
    <property type="match status" value="1"/>
</dbReference>
<dbReference type="InterPro" id="IPR036249">
    <property type="entry name" value="Thioredoxin-like_sf"/>
</dbReference>
<feature type="region of interest" description="Disordered" evidence="12">
    <location>
        <begin position="1"/>
        <end position="20"/>
    </location>
</feature>
<evidence type="ECO:0000256" key="10">
    <source>
        <dbReference type="ARBA" id="ARBA00042639"/>
    </source>
</evidence>
<name>A0ABW2L7C3_9BACT</name>
<evidence type="ECO:0000313" key="15">
    <source>
        <dbReference type="Proteomes" id="UP001596472"/>
    </source>
</evidence>
<dbReference type="InterPro" id="IPR050924">
    <property type="entry name" value="Peroxiredoxin_BCP/PrxQ"/>
</dbReference>
<evidence type="ECO:0000256" key="12">
    <source>
        <dbReference type="SAM" id="MobiDB-lite"/>
    </source>
</evidence>
<dbReference type="EMBL" id="JBHTBS010000004">
    <property type="protein sequence ID" value="MFC7337465.1"/>
    <property type="molecule type" value="Genomic_DNA"/>
</dbReference>
<evidence type="ECO:0000256" key="3">
    <source>
        <dbReference type="ARBA" id="ARBA00022559"/>
    </source>
</evidence>
<keyword evidence="7" id="KW-0676">Redox-active center</keyword>
<evidence type="ECO:0000259" key="13">
    <source>
        <dbReference type="PROSITE" id="PS51352"/>
    </source>
</evidence>
<keyword evidence="3" id="KW-0575">Peroxidase</keyword>